<evidence type="ECO:0000313" key="3">
    <source>
        <dbReference type="EMBL" id="AIF97519.1"/>
    </source>
</evidence>
<dbReference type="InterPro" id="IPR036390">
    <property type="entry name" value="WH_DNA-bd_sf"/>
</dbReference>
<dbReference type="InterPro" id="IPR051534">
    <property type="entry name" value="CBASS_pafABC_assoc_protein"/>
</dbReference>
<dbReference type="EMBL" id="CP008849">
    <property type="protein sequence ID" value="AIF97519.1"/>
    <property type="molecule type" value="Genomic_DNA"/>
</dbReference>
<feature type="domain" description="Helix-turn-helix type 11" evidence="1">
    <location>
        <begin position="6"/>
        <end position="60"/>
    </location>
</feature>
<proteinExistence type="predicted"/>
<name>A0A075NSJ9_9ALTE</name>
<evidence type="ECO:0000259" key="1">
    <source>
        <dbReference type="Pfam" id="PF08279"/>
    </source>
</evidence>
<dbReference type="PROSITE" id="PS52050">
    <property type="entry name" value="WYL"/>
    <property type="match status" value="1"/>
</dbReference>
<gene>
    <name evidence="3" type="ORF">EP13_01725</name>
</gene>
<evidence type="ECO:0000313" key="4">
    <source>
        <dbReference type="Proteomes" id="UP000056090"/>
    </source>
</evidence>
<dbReference type="InterPro" id="IPR013196">
    <property type="entry name" value="HTH_11"/>
</dbReference>
<dbReference type="Pfam" id="PF08279">
    <property type="entry name" value="HTH_11"/>
    <property type="match status" value="1"/>
</dbReference>
<reference evidence="3 4" key="1">
    <citation type="submission" date="2014-06" db="EMBL/GenBank/DDBJ databases">
        <title>Genomes of Alteromonas australica, a world apart.</title>
        <authorList>
            <person name="Gonzaga A."/>
            <person name="Lopez-Perez M."/>
            <person name="Rodriguez-Valera F."/>
        </authorList>
    </citation>
    <scope>NUCLEOTIDE SEQUENCE [LARGE SCALE GENOMIC DNA]</scope>
    <source>
        <strain evidence="3 4">H 17</strain>
    </source>
</reference>
<dbReference type="KEGG" id="aal:EP13_01725"/>
<dbReference type="PANTHER" id="PTHR34580:SF3">
    <property type="entry name" value="PROTEIN PAFB"/>
    <property type="match status" value="1"/>
</dbReference>
<feature type="domain" description="WYL" evidence="2">
    <location>
        <begin position="138"/>
        <end position="201"/>
    </location>
</feature>
<sequence length="229" mass="26511">MRRAERLNDIVHHLRRMHHAITAQTLADAFEVSLRTIYRDIQDLIDSGVPILGEAGVGYIIDKKYHLPPIMFDADELEAIALGIGMVSNWTDDKFAAKAKSAYLKIQATLPATLLNELHQISTFSAPSHYKIPWQVEFTEVRECIRRKQRVGFTYLDLNNKKTQRSIRPIALISFSPIWLLAGWCELRQEFRNFRLDRISNFNALPSHFTDEKDKSLTTYLKLVKQEQL</sequence>
<dbReference type="PANTHER" id="PTHR34580">
    <property type="match status" value="1"/>
</dbReference>
<dbReference type="Pfam" id="PF13280">
    <property type="entry name" value="WYL"/>
    <property type="match status" value="1"/>
</dbReference>
<dbReference type="RefSeq" id="WP_044055690.1">
    <property type="nucleotide sequence ID" value="NZ_CBCSKJ010000005.1"/>
</dbReference>
<dbReference type="InterPro" id="IPR026881">
    <property type="entry name" value="WYL_dom"/>
</dbReference>
<keyword evidence="4" id="KW-1185">Reference proteome</keyword>
<dbReference type="AlphaFoldDB" id="A0A075NSJ9"/>
<dbReference type="Gene3D" id="1.10.10.10">
    <property type="entry name" value="Winged helix-like DNA-binding domain superfamily/Winged helix DNA-binding domain"/>
    <property type="match status" value="1"/>
</dbReference>
<dbReference type="SUPFAM" id="SSF46785">
    <property type="entry name" value="Winged helix' DNA-binding domain"/>
    <property type="match status" value="1"/>
</dbReference>
<organism evidence="3 4">
    <name type="scientific">Alteromonas australica</name>
    <dbReference type="NCBI Taxonomy" id="589873"/>
    <lineage>
        <taxon>Bacteria</taxon>
        <taxon>Pseudomonadati</taxon>
        <taxon>Pseudomonadota</taxon>
        <taxon>Gammaproteobacteria</taxon>
        <taxon>Alteromonadales</taxon>
        <taxon>Alteromonadaceae</taxon>
        <taxon>Alteromonas/Salinimonas group</taxon>
        <taxon>Alteromonas</taxon>
    </lineage>
</organism>
<dbReference type="Proteomes" id="UP000056090">
    <property type="component" value="Chromosome"/>
</dbReference>
<evidence type="ECO:0000259" key="2">
    <source>
        <dbReference type="Pfam" id="PF13280"/>
    </source>
</evidence>
<dbReference type="InterPro" id="IPR036388">
    <property type="entry name" value="WH-like_DNA-bd_sf"/>
</dbReference>
<protein>
    <submittedName>
        <fullName evidence="3">Transcriptional regulator</fullName>
    </submittedName>
</protein>
<accession>A0A075NSJ9</accession>
<dbReference type="GeneID" id="78253663"/>
<dbReference type="eggNOG" id="COG2378">
    <property type="taxonomic scope" value="Bacteria"/>
</dbReference>